<dbReference type="OrthoDB" id="6500128at2759"/>
<dbReference type="GO" id="GO:0140359">
    <property type="term" value="F:ABC-type transporter activity"/>
    <property type="evidence" value="ECO:0007669"/>
    <property type="project" value="InterPro"/>
</dbReference>
<dbReference type="PROSITE" id="PS50929">
    <property type="entry name" value="ABC_TM1F"/>
    <property type="match status" value="2"/>
</dbReference>
<dbReference type="InterPro" id="IPR027417">
    <property type="entry name" value="P-loop_NTPase"/>
</dbReference>
<reference evidence="12 13" key="1">
    <citation type="submission" date="2019-03" db="EMBL/GenBank/DDBJ databases">
        <title>Single cell metagenomics reveals metabolic interactions within the superorganism composed of flagellate Streblomastix strix and complex community of Bacteroidetes bacteria on its surface.</title>
        <authorList>
            <person name="Treitli S.C."/>
            <person name="Kolisko M."/>
            <person name="Husnik F."/>
            <person name="Keeling P."/>
            <person name="Hampl V."/>
        </authorList>
    </citation>
    <scope>NUCLEOTIDE SEQUENCE [LARGE SCALE GENOMIC DNA]</scope>
    <source>
        <strain evidence="12">ST1C</strain>
    </source>
</reference>
<feature type="transmembrane region" description="Helical" evidence="9">
    <location>
        <begin position="128"/>
        <end position="150"/>
    </location>
</feature>
<dbReference type="Gene3D" id="1.20.1560.10">
    <property type="entry name" value="ABC transporter type 1, transmembrane domain"/>
    <property type="match status" value="1"/>
</dbReference>
<comment type="caution">
    <text evidence="12">The sequence shown here is derived from an EMBL/GenBank/DDBJ whole genome shotgun (WGS) entry which is preliminary data.</text>
</comment>
<dbReference type="InterPro" id="IPR050173">
    <property type="entry name" value="ABC_transporter_C-like"/>
</dbReference>
<feature type="domain" description="ABC transmembrane type-1" evidence="11">
    <location>
        <begin position="469"/>
        <end position="583"/>
    </location>
</feature>
<evidence type="ECO:0000313" key="13">
    <source>
        <dbReference type="Proteomes" id="UP000324800"/>
    </source>
</evidence>
<keyword evidence="2" id="KW-0813">Transport</keyword>
<keyword evidence="3 9" id="KW-0812">Transmembrane</keyword>
<keyword evidence="5" id="KW-0067">ATP-binding</keyword>
<evidence type="ECO:0000259" key="11">
    <source>
        <dbReference type="PROSITE" id="PS50929"/>
    </source>
</evidence>
<dbReference type="Proteomes" id="UP000324800">
    <property type="component" value="Unassembled WGS sequence"/>
</dbReference>
<dbReference type="PANTHER" id="PTHR24223">
    <property type="entry name" value="ATP-BINDING CASSETTE SUB-FAMILY C"/>
    <property type="match status" value="1"/>
</dbReference>
<dbReference type="InterPro" id="IPR003439">
    <property type="entry name" value="ABC_transporter-like_ATP-bd"/>
</dbReference>
<dbReference type="SMART" id="SM00382">
    <property type="entry name" value="AAA"/>
    <property type="match status" value="2"/>
</dbReference>
<dbReference type="Pfam" id="PF00664">
    <property type="entry name" value="ABC_membrane"/>
    <property type="match status" value="2"/>
</dbReference>
<organism evidence="12 13">
    <name type="scientific">Streblomastix strix</name>
    <dbReference type="NCBI Taxonomy" id="222440"/>
    <lineage>
        <taxon>Eukaryota</taxon>
        <taxon>Metamonada</taxon>
        <taxon>Preaxostyla</taxon>
        <taxon>Oxymonadida</taxon>
        <taxon>Streblomastigidae</taxon>
        <taxon>Streblomastix</taxon>
    </lineage>
</organism>
<dbReference type="GO" id="GO:0016887">
    <property type="term" value="F:ATP hydrolysis activity"/>
    <property type="evidence" value="ECO:0007669"/>
    <property type="project" value="InterPro"/>
</dbReference>
<dbReference type="EMBL" id="SNRW01001167">
    <property type="protein sequence ID" value="KAA6397487.1"/>
    <property type="molecule type" value="Genomic_DNA"/>
</dbReference>
<dbReference type="InterPro" id="IPR017871">
    <property type="entry name" value="ABC_transporter-like_CS"/>
</dbReference>
<accession>A0A5J4WQS7</accession>
<feature type="domain" description="ABC transmembrane type-1" evidence="11">
    <location>
        <begin position="1"/>
        <end position="198"/>
    </location>
</feature>
<dbReference type="InterPro" id="IPR003593">
    <property type="entry name" value="AAA+_ATPase"/>
</dbReference>
<feature type="compositionally biased region" description="Basic and acidic residues" evidence="8">
    <location>
        <begin position="277"/>
        <end position="308"/>
    </location>
</feature>
<feature type="domain" description="ABC transporter" evidence="10">
    <location>
        <begin position="291"/>
        <end position="513"/>
    </location>
</feature>
<dbReference type="CDD" id="cd03244">
    <property type="entry name" value="ABCC_MRP_domain2"/>
    <property type="match status" value="1"/>
</dbReference>
<evidence type="ECO:0000256" key="5">
    <source>
        <dbReference type="ARBA" id="ARBA00022840"/>
    </source>
</evidence>
<dbReference type="InterPro" id="IPR011527">
    <property type="entry name" value="ABC1_TM_dom"/>
</dbReference>
<dbReference type="GO" id="GO:0005774">
    <property type="term" value="C:vacuolar membrane"/>
    <property type="evidence" value="ECO:0007669"/>
    <property type="project" value="UniProtKB-SubCell"/>
</dbReference>
<proteinExistence type="predicted"/>
<comment type="subcellular location">
    <subcellularLocation>
        <location evidence="1">Membrane</location>
        <topology evidence="1">Multi-pass membrane protein</topology>
    </subcellularLocation>
</comment>
<keyword evidence="7 9" id="KW-0472">Membrane</keyword>
<protein>
    <submittedName>
        <fullName evidence="12">Putative Multidrug resistance-associated protein</fullName>
    </submittedName>
</protein>
<dbReference type="Gene3D" id="3.40.50.300">
    <property type="entry name" value="P-loop containing nucleotide triphosphate hydrolases"/>
    <property type="match status" value="2"/>
</dbReference>
<dbReference type="CDD" id="cd03250">
    <property type="entry name" value="ABCC_MRP_domain1"/>
    <property type="match status" value="1"/>
</dbReference>
<feature type="transmembrane region" description="Helical" evidence="9">
    <location>
        <begin position="26"/>
        <end position="46"/>
    </location>
</feature>
<evidence type="ECO:0000256" key="8">
    <source>
        <dbReference type="SAM" id="MobiDB-lite"/>
    </source>
</evidence>
<dbReference type="SUPFAM" id="SSF52540">
    <property type="entry name" value="P-loop containing nucleoside triphosphate hydrolases"/>
    <property type="match status" value="2"/>
</dbReference>
<dbReference type="PROSITE" id="PS00211">
    <property type="entry name" value="ABC_TRANSPORTER_1"/>
    <property type="match status" value="2"/>
</dbReference>
<evidence type="ECO:0000256" key="4">
    <source>
        <dbReference type="ARBA" id="ARBA00022741"/>
    </source>
</evidence>
<feature type="transmembrane region" description="Helical" evidence="9">
    <location>
        <begin position="508"/>
        <end position="528"/>
    </location>
</feature>
<dbReference type="FunFam" id="3.40.50.300:FF:000997">
    <property type="entry name" value="Multidrug resistance-associated protein 1"/>
    <property type="match status" value="1"/>
</dbReference>
<sequence length="901" mass="100851">MKEVLKAVMQKNQSSDELIFEAKFPYSYAVILMLCPFLQGLLDAFADRIFFHFSSHLRSGLAGLIFNKMLKLNITSQSNINTGSLLSLLSTDTNQIAQTFPELFHLIVLPIQIFVPFVFVVIDWGWSSFSMFGIFVGLIPFQAIVLPIMIHSIKGYLIHNDTRNKIINETLQGMRVVKLSGLENIFQKRIEAAREDMFPIKIMPTMGYITMMMMPLSTVTIVIQGTLTVFVSVDRMQAFLILPELKNEVITKPENKQIAVEVNNGSFVWGNPPEIPLSEKEKEEIEEEAEKRKKEAKKEKNKKKEDKNIQLETQTGSLTMVIGTVGSGKSSIGSALIGDIEKQSGEIYMSGSIAYCPQTAWINNNTVRGNITFGRKYKKKKYNEVVHVCALEPDFKTLAAGDQTAIGEKGVNLSGGQKARIQLARAVYSDRDIYILDDPLSAVDAHVGRTLFEECIEGRFAVKRSNGLIHHNLLQHVMNAPNSFYDTTPMGRIHNRFTGDITIIDQKLYMVFLIVASIWIMLVGQIVVIAVDTLWFLAIGLPVLVFFFLLMMLSGRATRNLQRLEAISKSPVLSLFSETINGAGMMIVDNQIELQSRMTSLDRIRFYSSNLPQEVKRSNIDPIYPDNSWPDKGGIEFDNVTFRYRSGLPYVLKGVSFDLKGGEKIGVCGRTGAGKSSLLFALFRLIELDPKLQPTMIDVTTGFKIESDPNEEPNKGIVSIDGIDISKVDLSLLRRSIAIIPQDPTLFTGTLRYNLDIGDKCNDDRIWEVLGMVELKDAISQLPLGLDTQVAEGGSNFSAGQRQLICFGRAILNNCRIVVMDEATASVDVETDAKIQKTIREQFVDKTVIVIAHRLNTIMNNDRIMVMSDGRVVEIDTPLNLKQNQDSSFNGLIRSLGQNYE</sequence>
<name>A0A5J4WQS7_9EUKA</name>
<dbReference type="GO" id="GO:0005524">
    <property type="term" value="F:ATP binding"/>
    <property type="evidence" value="ECO:0007669"/>
    <property type="project" value="UniProtKB-KW"/>
</dbReference>
<evidence type="ECO:0000259" key="10">
    <source>
        <dbReference type="PROSITE" id="PS50893"/>
    </source>
</evidence>
<dbReference type="AlphaFoldDB" id="A0A5J4WQS7"/>
<dbReference type="PROSITE" id="PS50893">
    <property type="entry name" value="ABC_TRANSPORTER_2"/>
    <property type="match status" value="2"/>
</dbReference>
<feature type="transmembrane region" description="Helical" evidence="9">
    <location>
        <begin position="103"/>
        <end position="122"/>
    </location>
</feature>
<feature type="domain" description="ABC transporter" evidence="10">
    <location>
        <begin position="635"/>
        <end position="894"/>
    </location>
</feature>
<evidence type="ECO:0000256" key="1">
    <source>
        <dbReference type="ARBA" id="ARBA00004141"/>
    </source>
</evidence>
<keyword evidence="6 9" id="KW-1133">Transmembrane helix</keyword>
<evidence type="ECO:0000256" key="2">
    <source>
        <dbReference type="ARBA" id="ARBA00022448"/>
    </source>
</evidence>
<gene>
    <name evidence="12" type="ORF">EZS28_006985</name>
</gene>
<feature type="region of interest" description="Disordered" evidence="8">
    <location>
        <begin position="273"/>
        <end position="308"/>
    </location>
</feature>
<evidence type="ECO:0000313" key="12">
    <source>
        <dbReference type="EMBL" id="KAA6397487.1"/>
    </source>
</evidence>
<evidence type="ECO:0000256" key="7">
    <source>
        <dbReference type="ARBA" id="ARBA00023136"/>
    </source>
</evidence>
<evidence type="ECO:0000256" key="3">
    <source>
        <dbReference type="ARBA" id="ARBA00022692"/>
    </source>
</evidence>
<evidence type="ECO:0000256" key="6">
    <source>
        <dbReference type="ARBA" id="ARBA00022989"/>
    </source>
</evidence>
<dbReference type="Pfam" id="PF00005">
    <property type="entry name" value="ABC_tran"/>
    <property type="match status" value="2"/>
</dbReference>
<dbReference type="SUPFAM" id="SSF90123">
    <property type="entry name" value="ABC transporter transmembrane region"/>
    <property type="match status" value="2"/>
</dbReference>
<dbReference type="FunFam" id="3.40.50.300:FF:000604">
    <property type="entry name" value="ABC transporter B family member 28"/>
    <property type="match status" value="1"/>
</dbReference>
<feature type="transmembrane region" description="Helical" evidence="9">
    <location>
        <begin position="534"/>
        <end position="553"/>
    </location>
</feature>
<evidence type="ECO:0000256" key="9">
    <source>
        <dbReference type="SAM" id="Phobius"/>
    </source>
</evidence>
<keyword evidence="4" id="KW-0547">Nucleotide-binding</keyword>
<dbReference type="InterPro" id="IPR036640">
    <property type="entry name" value="ABC1_TM_sf"/>
</dbReference>